<sequence>MAPRRAIRIVVKAAHLIGDGLFGVDVKESNGKFFIVEVNDSPSLDSGVEDAVFARRFVSPNDGVVSAKNRTGTVEGHSDMSSKQRRQLFVVFGVELE</sequence>
<dbReference type="AlphaFoldDB" id="A0A5C5YWT5"/>
<organism evidence="1 2">
    <name type="scientific">Novipirellula herctigrandis</name>
    <dbReference type="NCBI Taxonomy" id="2527986"/>
    <lineage>
        <taxon>Bacteria</taxon>
        <taxon>Pseudomonadati</taxon>
        <taxon>Planctomycetota</taxon>
        <taxon>Planctomycetia</taxon>
        <taxon>Pirellulales</taxon>
        <taxon>Pirellulaceae</taxon>
        <taxon>Novipirellula</taxon>
    </lineage>
</organism>
<reference evidence="1 2" key="1">
    <citation type="submission" date="2019-02" db="EMBL/GenBank/DDBJ databases">
        <title>Deep-cultivation of Planctomycetes and their phenomic and genomic characterization uncovers novel biology.</title>
        <authorList>
            <person name="Wiegand S."/>
            <person name="Jogler M."/>
            <person name="Boedeker C."/>
            <person name="Pinto D."/>
            <person name="Vollmers J."/>
            <person name="Rivas-Marin E."/>
            <person name="Kohn T."/>
            <person name="Peeters S.H."/>
            <person name="Heuer A."/>
            <person name="Rast P."/>
            <person name="Oberbeckmann S."/>
            <person name="Bunk B."/>
            <person name="Jeske O."/>
            <person name="Meyerdierks A."/>
            <person name="Storesund J.E."/>
            <person name="Kallscheuer N."/>
            <person name="Luecker S."/>
            <person name="Lage O.M."/>
            <person name="Pohl T."/>
            <person name="Merkel B.J."/>
            <person name="Hornburger P."/>
            <person name="Mueller R.-W."/>
            <person name="Bruemmer F."/>
            <person name="Labrenz M."/>
            <person name="Spormann A.M."/>
            <person name="Op Den Camp H."/>
            <person name="Overmann J."/>
            <person name="Amann R."/>
            <person name="Jetten M.S.M."/>
            <person name="Mascher T."/>
            <person name="Medema M.H."/>
            <person name="Devos D.P."/>
            <person name="Kaster A.-K."/>
            <person name="Ovreas L."/>
            <person name="Rohde M."/>
            <person name="Galperin M.Y."/>
            <person name="Jogler C."/>
        </authorList>
    </citation>
    <scope>NUCLEOTIDE SEQUENCE [LARGE SCALE GENOMIC DNA]</scope>
    <source>
        <strain evidence="1 2">CA13</strain>
    </source>
</reference>
<dbReference type="Gene3D" id="3.30.470.20">
    <property type="entry name" value="ATP-grasp fold, B domain"/>
    <property type="match status" value="1"/>
</dbReference>
<dbReference type="SUPFAM" id="SSF56059">
    <property type="entry name" value="Glutathione synthetase ATP-binding domain-like"/>
    <property type="match status" value="1"/>
</dbReference>
<proteinExistence type="predicted"/>
<name>A0A5C5YWT5_9BACT</name>
<dbReference type="RefSeq" id="WP_146394523.1">
    <property type="nucleotide sequence ID" value="NZ_SJPJ01000001.1"/>
</dbReference>
<evidence type="ECO:0000313" key="2">
    <source>
        <dbReference type="Proteomes" id="UP000315010"/>
    </source>
</evidence>
<comment type="caution">
    <text evidence="1">The sequence shown here is derived from an EMBL/GenBank/DDBJ whole genome shotgun (WGS) entry which is preliminary data.</text>
</comment>
<dbReference type="OrthoDB" id="9800957at2"/>
<keyword evidence="2" id="KW-1185">Reference proteome</keyword>
<accession>A0A5C5YWT5</accession>
<gene>
    <name evidence="1" type="ORF">CA13_06540</name>
</gene>
<dbReference type="EMBL" id="SJPJ01000001">
    <property type="protein sequence ID" value="TWT79256.1"/>
    <property type="molecule type" value="Genomic_DNA"/>
</dbReference>
<evidence type="ECO:0008006" key="3">
    <source>
        <dbReference type="Google" id="ProtNLM"/>
    </source>
</evidence>
<protein>
    <recommendedName>
        <fullName evidence="3">ATP-grasp fold RimK-type domain-containing protein</fullName>
    </recommendedName>
</protein>
<evidence type="ECO:0000313" key="1">
    <source>
        <dbReference type="EMBL" id="TWT79256.1"/>
    </source>
</evidence>
<dbReference type="Proteomes" id="UP000315010">
    <property type="component" value="Unassembled WGS sequence"/>
</dbReference>